<organism evidence="2 3">
    <name type="scientific">Linnemannia exigua</name>
    <dbReference type="NCBI Taxonomy" id="604196"/>
    <lineage>
        <taxon>Eukaryota</taxon>
        <taxon>Fungi</taxon>
        <taxon>Fungi incertae sedis</taxon>
        <taxon>Mucoromycota</taxon>
        <taxon>Mortierellomycotina</taxon>
        <taxon>Mortierellomycetes</taxon>
        <taxon>Mortierellales</taxon>
        <taxon>Mortierellaceae</taxon>
        <taxon>Linnemannia</taxon>
    </lineage>
</organism>
<sequence>MSSTTVTAALTIADQDIFAITSAEWETPQSSRACESIHRMSARTPEPIDTISSPTSDAETQEQQQQQSELTADADAEHNISQDRQFQKFLRRFGGNHKSRK</sequence>
<gene>
    <name evidence="2" type="ORF">BGZ95_008637</name>
</gene>
<feature type="compositionally biased region" description="Basic residues" evidence="1">
    <location>
        <begin position="89"/>
        <end position="101"/>
    </location>
</feature>
<evidence type="ECO:0000313" key="3">
    <source>
        <dbReference type="Proteomes" id="UP001194580"/>
    </source>
</evidence>
<protein>
    <submittedName>
        <fullName evidence="2">Uncharacterized protein</fullName>
    </submittedName>
</protein>
<reference evidence="2" key="1">
    <citation type="journal article" date="2020" name="Fungal Divers.">
        <title>Resolving the Mortierellaceae phylogeny through synthesis of multi-gene phylogenetics and phylogenomics.</title>
        <authorList>
            <person name="Vandepol N."/>
            <person name="Liber J."/>
            <person name="Desiro A."/>
            <person name="Na H."/>
            <person name="Kennedy M."/>
            <person name="Barry K."/>
            <person name="Grigoriev I.V."/>
            <person name="Miller A.N."/>
            <person name="O'Donnell K."/>
            <person name="Stajich J.E."/>
            <person name="Bonito G."/>
        </authorList>
    </citation>
    <scope>NUCLEOTIDE SEQUENCE</scope>
    <source>
        <strain evidence="2">NRRL 28262</strain>
    </source>
</reference>
<comment type="caution">
    <text evidence="2">The sequence shown here is derived from an EMBL/GenBank/DDBJ whole genome shotgun (WGS) entry which is preliminary data.</text>
</comment>
<evidence type="ECO:0000256" key="1">
    <source>
        <dbReference type="SAM" id="MobiDB-lite"/>
    </source>
</evidence>
<evidence type="ECO:0000313" key="2">
    <source>
        <dbReference type="EMBL" id="KAG0275562.1"/>
    </source>
</evidence>
<name>A0AAD4DFL1_9FUNG</name>
<keyword evidence="3" id="KW-1185">Reference proteome</keyword>
<dbReference type="EMBL" id="JAAAIL010000464">
    <property type="protein sequence ID" value="KAG0275562.1"/>
    <property type="molecule type" value="Genomic_DNA"/>
</dbReference>
<feature type="region of interest" description="Disordered" evidence="1">
    <location>
        <begin position="41"/>
        <end position="101"/>
    </location>
</feature>
<feature type="compositionally biased region" description="Low complexity" evidence="1">
    <location>
        <begin position="55"/>
        <end position="73"/>
    </location>
</feature>
<accession>A0AAD4DFL1</accession>
<dbReference type="Proteomes" id="UP001194580">
    <property type="component" value="Unassembled WGS sequence"/>
</dbReference>
<proteinExistence type="predicted"/>
<dbReference type="AlphaFoldDB" id="A0AAD4DFL1"/>